<comment type="caution">
    <text evidence="2">The sequence shown here is derived from an EMBL/GenBank/DDBJ whole genome shotgun (WGS) entry which is preliminary data.</text>
</comment>
<dbReference type="Proteomes" id="UP000601435">
    <property type="component" value="Unassembled WGS sequence"/>
</dbReference>
<proteinExistence type="predicted"/>
<evidence type="ECO:0000313" key="3">
    <source>
        <dbReference type="Proteomes" id="UP000601435"/>
    </source>
</evidence>
<feature type="compositionally biased region" description="Polar residues" evidence="1">
    <location>
        <begin position="89"/>
        <end position="103"/>
    </location>
</feature>
<feature type="region of interest" description="Disordered" evidence="1">
    <location>
        <begin position="75"/>
        <end position="103"/>
    </location>
</feature>
<sequence length="103" mass="10300">MASAFAAGKDLDVHTDMTVNFRVSSGCGNNLTLSIEAVAAGVQTDKLGGNAGGVCLPASHSGAVTVTCADLADLDDDEDDCGEPVGKTLSESTEAPSELSTPQ</sequence>
<dbReference type="OrthoDB" id="436663at2759"/>
<protein>
    <submittedName>
        <fullName evidence="2">Uncharacterized protein</fullName>
    </submittedName>
</protein>
<accession>A0A812M9E3</accession>
<gene>
    <name evidence="2" type="ORF">SNEC2469_LOCUS5871</name>
</gene>
<organism evidence="2 3">
    <name type="scientific">Symbiodinium necroappetens</name>
    <dbReference type="NCBI Taxonomy" id="1628268"/>
    <lineage>
        <taxon>Eukaryota</taxon>
        <taxon>Sar</taxon>
        <taxon>Alveolata</taxon>
        <taxon>Dinophyceae</taxon>
        <taxon>Suessiales</taxon>
        <taxon>Symbiodiniaceae</taxon>
        <taxon>Symbiodinium</taxon>
    </lineage>
</organism>
<dbReference type="EMBL" id="CAJNJA010010578">
    <property type="protein sequence ID" value="CAE7259503.1"/>
    <property type="molecule type" value="Genomic_DNA"/>
</dbReference>
<dbReference type="AlphaFoldDB" id="A0A812M9E3"/>
<evidence type="ECO:0000256" key="1">
    <source>
        <dbReference type="SAM" id="MobiDB-lite"/>
    </source>
</evidence>
<name>A0A812M9E3_9DINO</name>
<reference evidence="2" key="1">
    <citation type="submission" date="2021-02" db="EMBL/GenBank/DDBJ databases">
        <authorList>
            <person name="Dougan E. K."/>
            <person name="Rhodes N."/>
            <person name="Thang M."/>
            <person name="Chan C."/>
        </authorList>
    </citation>
    <scope>NUCLEOTIDE SEQUENCE</scope>
</reference>
<feature type="non-terminal residue" evidence="2">
    <location>
        <position position="103"/>
    </location>
</feature>
<evidence type="ECO:0000313" key="2">
    <source>
        <dbReference type="EMBL" id="CAE7259503.1"/>
    </source>
</evidence>
<keyword evidence="3" id="KW-1185">Reference proteome</keyword>